<dbReference type="Gene3D" id="3.90.550.10">
    <property type="entry name" value="Spore Coat Polysaccharide Biosynthesis Protein SpsA, Chain A"/>
    <property type="match status" value="1"/>
</dbReference>
<dbReference type="Pfam" id="PF00535">
    <property type="entry name" value="Glycos_transf_2"/>
    <property type="match status" value="1"/>
</dbReference>
<dbReference type="InterPro" id="IPR029044">
    <property type="entry name" value="Nucleotide-diphossugar_trans"/>
</dbReference>
<dbReference type="PANTHER" id="PTHR43179">
    <property type="entry name" value="RHAMNOSYLTRANSFERASE WBBL"/>
    <property type="match status" value="1"/>
</dbReference>
<reference evidence="3" key="1">
    <citation type="journal article" date="2014" name="Int. J. Syst. Evol. Microbiol.">
        <title>Complete genome sequence of Corynebacterium casei LMG S-19264T (=DSM 44701T), isolated from a smear-ripened cheese.</title>
        <authorList>
            <consortium name="US DOE Joint Genome Institute (JGI-PGF)"/>
            <person name="Walter F."/>
            <person name="Albersmeier A."/>
            <person name="Kalinowski J."/>
            <person name="Ruckert C."/>
        </authorList>
    </citation>
    <scope>NUCLEOTIDE SEQUENCE</scope>
    <source>
        <strain evidence="3">KCTC 32513</strain>
    </source>
</reference>
<keyword evidence="1" id="KW-1133">Transmembrane helix</keyword>
<feature type="domain" description="Glycosyltransferase 2-like" evidence="2">
    <location>
        <begin position="14"/>
        <end position="114"/>
    </location>
</feature>
<protein>
    <submittedName>
        <fullName evidence="3">Glycosyl transferase</fullName>
    </submittedName>
</protein>
<dbReference type="GO" id="GO:0016740">
    <property type="term" value="F:transferase activity"/>
    <property type="evidence" value="ECO:0007669"/>
    <property type="project" value="UniProtKB-KW"/>
</dbReference>
<feature type="transmembrane region" description="Helical" evidence="1">
    <location>
        <begin position="265"/>
        <end position="288"/>
    </location>
</feature>
<keyword evidence="1" id="KW-0472">Membrane</keyword>
<evidence type="ECO:0000313" key="3">
    <source>
        <dbReference type="EMBL" id="GHA98335.1"/>
    </source>
</evidence>
<dbReference type="AlphaFoldDB" id="A0A8J3CRC5"/>
<comment type="caution">
    <text evidence="3">The sequence shown here is derived from an EMBL/GenBank/DDBJ whole genome shotgun (WGS) entry which is preliminary data.</text>
</comment>
<proteinExistence type="predicted"/>
<evidence type="ECO:0000259" key="2">
    <source>
        <dbReference type="Pfam" id="PF00535"/>
    </source>
</evidence>
<reference evidence="3" key="2">
    <citation type="submission" date="2020-09" db="EMBL/GenBank/DDBJ databases">
        <authorList>
            <person name="Sun Q."/>
            <person name="Kim S."/>
        </authorList>
    </citation>
    <scope>NUCLEOTIDE SEQUENCE</scope>
    <source>
        <strain evidence="3">KCTC 32513</strain>
    </source>
</reference>
<dbReference type="Proteomes" id="UP000634004">
    <property type="component" value="Unassembled WGS sequence"/>
</dbReference>
<dbReference type="SUPFAM" id="SSF53448">
    <property type="entry name" value="Nucleotide-diphospho-sugar transferases"/>
    <property type="match status" value="1"/>
</dbReference>
<accession>A0A8J3CRC5</accession>
<evidence type="ECO:0000313" key="4">
    <source>
        <dbReference type="Proteomes" id="UP000634004"/>
    </source>
</evidence>
<sequence length="298" mass="32117">MSNSTAPTKKIRISVVMVSYMTGPALIEAITAVCNDADIHELIIVDNGNSTADRAQLFRIAQRNRMVRLLQGHGNVGFARGCNYGAALATGDNLFFLNPDANIETGAARKLAEAGAAAQTPWIVGGMLLNSNGQEQRGARRGVLNFASALASFTPLHHLPGFHSIHRDDAPLPEGPVPMPTVSGASIMTDRASFDHIGGFDGGYFLHVEDIAICRAVRQAGGAVIFVPNARAMHHGSTSDVTRLWVEWHKLKGFLRYFWTTGPGFGVKLATILCAPIMAVMLAARFVMLSLRKAVRDR</sequence>
<keyword evidence="1" id="KW-0812">Transmembrane</keyword>
<keyword evidence="4" id="KW-1185">Reference proteome</keyword>
<name>A0A8J3CRC5_9PROT</name>
<dbReference type="EMBL" id="BMZH01000009">
    <property type="protein sequence ID" value="GHA98335.1"/>
    <property type="molecule type" value="Genomic_DNA"/>
</dbReference>
<dbReference type="PANTHER" id="PTHR43179:SF7">
    <property type="entry name" value="RHAMNOSYLTRANSFERASE WBBL"/>
    <property type="match status" value="1"/>
</dbReference>
<keyword evidence="3" id="KW-0808">Transferase</keyword>
<dbReference type="InterPro" id="IPR001173">
    <property type="entry name" value="Glyco_trans_2-like"/>
</dbReference>
<evidence type="ECO:0000256" key="1">
    <source>
        <dbReference type="SAM" id="Phobius"/>
    </source>
</evidence>
<dbReference type="RefSeq" id="WP_189498301.1">
    <property type="nucleotide sequence ID" value="NZ_BMZH01000009.1"/>
</dbReference>
<organism evidence="3 4">
    <name type="scientific">Algimonas arctica</name>
    <dbReference type="NCBI Taxonomy" id="1479486"/>
    <lineage>
        <taxon>Bacteria</taxon>
        <taxon>Pseudomonadati</taxon>
        <taxon>Pseudomonadota</taxon>
        <taxon>Alphaproteobacteria</taxon>
        <taxon>Maricaulales</taxon>
        <taxon>Robiginitomaculaceae</taxon>
        <taxon>Algimonas</taxon>
    </lineage>
</organism>
<gene>
    <name evidence="3" type="ORF">GCM10009069_21500</name>
</gene>